<proteinExistence type="inferred from homology"/>
<feature type="transmembrane region" description="Helical" evidence="6">
    <location>
        <begin position="169"/>
        <end position="190"/>
    </location>
</feature>
<feature type="transmembrane region" description="Helical" evidence="6">
    <location>
        <begin position="335"/>
        <end position="357"/>
    </location>
</feature>
<keyword evidence="5 6" id="KW-0472">Membrane</keyword>
<gene>
    <name evidence="8" type="ordered locus">KLTH0D05434g</name>
</gene>
<comment type="similarity">
    <text evidence="2">Belongs to the major facilitator superfamily.</text>
</comment>
<evidence type="ECO:0000256" key="1">
    <source>
        <dbReference type="ARBA" id="ARBA00004141"/>
    </source>
</evidence>
<feature type="transmembrane region" description="Helical" evidence="6">
    <location>
        <begin position="196"/>
        <end position="217"/>
    </location>
</feature>
<comment type="subcellular location">
    <subcellularLocation>
        <location evidence="1">Membrane</location>
        <topology evidence="1">Multi-pass membrane protein</topology>
    </subcellularLocation>
</comment>
<organism evidence="8 9">
    <name type="scientific">Lachancea thermotolerans (strain ATCC 56472 / CBS 6340 / NRRL Y-8284)</name>
    <name type="common">Yeast</name>
    <name type="synonym">Kluyveromyces thermotolerans</name>
    <dbReference type="NCBI Taxonomy" id="559295"/>
    <lineage>
        <taxon>Eukaryota</taxon>
        <taxon>Fungi</taxon>
        <taxon>Dikarya</taxon>
        <taxon>Ascomycota</taxon>
        <taxon>Saccharomycotina</taxon>
        <taxon>Saccharomycetes</taxon>
        <taxon>Saccharomycetales</taxon>
        <taxon>Saccharomycetaceae</taxon>
        <taxon>Lachancea</taxon>
    </lineage>
</organism>
<dbReference type="InterPro" id="IPR011701">
    <property type="entry name" value="MFS"/>
</dbReference>
<dbReference type="PROSITE" id="PS50850">
    <property type="entry name" value="MFS"/>
    <property type="match status" value="1"/>
</dbReference>
<dbReference type="GO" id="GO:0015174">
    <property type="term" value="F:basic amino acid transmembrane transporter activity"/>
    <property type="evidence" value="ECO:0007669"/>
    <property type="project" value="TreeGrafter"/>
</dbReference>
<dbReference type="InParanoid" id="C5DGH8"/>
<dbReference type="InterPro" id="IPR020846">
    <property type="entry name" value="MFS_dom"/>
</dbReference>
<feature type="transmembrane region" description="Helical" evidence="6">
    <location>
        <begin position="238"/>
        <end position="258"/>
    </location>
</feature>
<dbReference type="Gene3D" id="1.20.1250.20">
    <property type="entry name" value="MFS general substrate transporter like domains"/>
    <property type="match status" value="1"/>
</dbReference>
<keyword evidence="4 6" id="KW-1133">Transmembrane helix</keyword>
<feature type="transmembrane region" description="Helical" evidence="6">
    <location>
        <begin position="461"/>
        <end position="482"/>
    </location>
</feature>
<dbReference type="AlphaFoldDB" id="C5DGH8"/>
<dbReference type="SUPFAM" id="SSF103473">
    <property type="entry name" value="MFS general substrate transporter"/>
    <property type="match status" value="1"/>
</dbReference>
<dbReference type="GO" id="GO:0000329">
    <property type="term" value="C:fungal-type vacuole membrane"/>
    <property type="evidence" value="ECO:0007669"/>
    <property type="project" value="TreeGrafter"/>
</dbReference>
<evidence type="ECO:0000256" key="3">
    <source>
        <dbReference type="ARBA" id="ARBA00022692"/>
    </source>
</evidence>
<dbReference type="Gene3D" id="1.20.1720.10">
    <property type="entry name" value="Multidrug resistance protein D"/>
    <property type="match status" value="1"/>
</dbReference>
<evidence type="ECO:0000256" key="6">
    <source>
        <dbReference type="SAM" id="Phobius"/>
    </source>
</evidence>
<accession>C5DGH8</accession>
<dbReference type="PANTHER" id="PTHR23501">
    <property type="entry name" value="MAJOR FACILITATOR SUPERFAMILY"/>
    <property type="match status" value="1"/>
</dbReference>
<feature type="transmembrane region" description="Helical" evidence="6">
    <location>
        <begin position="292"/>
        <end position="315"/>
    </location>
</feature>
<dbReference type="InterPro" id="IPR036259">
    <property type="entry name" value="MFS_trans_sf"/>
</dbReference>
<dbReference type="GeneID" id="8295186"/>
<evidence type="ECO:0000259" key="7">
    <source>
        <dbReference type="PROSITE" id="PS50850"/>
    </source>
</evidence>
<dbReference type="OMA" id="FYLWRSI"/>
<evidence type="ECO:0000256" key="2">
    <source>
        <dbReference type="ARBA" id="ARBA00008335"/>
    </source>
</evidence>
<reference evidence="8 9" key="1">
    <citation type="journal article" date="2009" name="Genome Res.">
        <title>Comparative genomics of protoploid Saccharomycetaceae.</title>
        <authorList>
            <consortium name="The Genolevures Consortium"/>
            <person name="Souciet J.-L."/>
            <person name="Dujon B."/>
            <person name="Gaillardin C."/>
            <person name="Johnston M."/>
            <person name="Baret P.V."/>
            <person name="Cliften P."/>
            <person name="Sherman D.J."/>
            <person name="Weissenbach J."/>
            <person name="Westhof E."/>
            <person name="Wincker P."/>
            <person name="Jubin C."/>
            <person name="Poulain J."/>
            <person name="Barbe V."/>
            <person name="Segurens B."/>
            <person name="Artiguenave F."/>
            <person name="Anthouard V."/>
            <person name="Vacherie B."/>
            <person name="Val M.-E."/>
            <person name="Fulton R.S."/>
            <person name="Minx P."/>
            <person name="Wilson R."/>
            <person name="Durrens P."/>
            <person name="Jean G."/>
            <person name="Marck C."/>
            <person name="Martin T."/>
            <person name="Nikolski M."/>
            <person name="Rolland T."/>
            <person name="Seret M.-L."/>
            <person name="Casaregola S."/>
            <person name="Despons L."/>
            <person name="Fairhead C."/>
            <person name="Fischer G."/>
            <person name="Lafontaine I."/>
            <person name="Leh V."/>
            <person name="Lemaire M."/>
            <person name="de Montigny J."/>
            <person name="Neuveglise C."/>
            <person name="Thierry A."/>
            <person name="Blanc-Lenfle I."/>
            <person name="Bleykasten C."/>
            <person name="Diffels J."/>
            <person name="Fritsch E."/>
            <person name="Frangeul L."/>
            <person name="Goeffon A."/>
            <person name="Jauniaux N."/>
            <person name="Kachouri-Lafond R."/>
            <person name="Payen C."/>
            <person name="Potier S."/>
            <person name="Pribylova L."/>
            <person name="Ozanne C."/>
            <person name="Richard G.-F."/>
            <person name="Sacerdot C."/>
            <person name="Straub M.-L."/>
            <person name="Talla E."/>
        </authorList>
    </citation>
    <scope>NUCLEOTIDE SEQUENCE [LARGE SCALE GENOMIC DNA]</scope>
    <source>
        <strain evidence="9">ATCC 56472 / CBS 6340 / NRRL Y-8284</strain>
    </source>
</reference>
<protein>
    <submittedName>
        <fullName evidence="8">KLTH0D05434p</fullName>
    </submittedName>
</protein>
<evidence type="ECO:0000256" key="5">
    <source>
        <dbReference type="ARBA" id="ARBA00023136"/>
    </source>
</evidence>
<dbReference type="eggNOG" id="KOG0254">
    <property type="taxonomic scope" value="Eukaryota"/>
</dbReference>
<keyword evidence="3 6" id="KW-0812">Transmembrane</keyword>
<evidence type="ECO:0000313" key="8">
    <source>
        <dbReference type="EMBL" id="CAR22520.1"/>
    </source>
</evidence>
<feature type="transmembrane region" description="Helical" evidence="6">
    <location>
        <begin position="369"/>
        <end position="394"/>
    </location>
</feature>
<dbReference type="RefSeq" id="XP_002552958.1">
    <property type="nucleotide sequence ID" value="XM_002552912.1"/>
</dbReference>
<feature type="domain" description="Major facilitator superfamily (MFS) profile" evidence="7">
    <location>
        <begin position="42"/>
        <end position="556"/>
    </location>
</feature>
<dbReference type="KEGG" id="lth:KLTH0D05434g"/>
<dbReference type="OrthoDB" id="10021397at2759"/>
<keyword evidence="9" id="KW-1185">Reference proteome</keyword>
<feature type="transmembrane region" description="Helical" evidence="6">
    <location>
        <begin position="107"/>
        <end position="126"/>
    </location>
</feature>
<dbReference type="HOGENOM" id="CLU_000960_22_3_1"/>
<sequence>MSGSPPGEDTALLGSISEENECDVGLEREYHEHNLALPKIPILVSLWLGSFLVALDGTIVANVMNRIAEEFQESDKKQWIATSFLLTNTAFQPLYGKLSDVATGRKLATLIAQFFFFLGLIISCFAQNVTQFAIGRAVCGIGGGGVSAMSSIAVSDICTAKERGMYQGYANIVFGSGQLLGAPLGGLLITTIGWRAIFAIQVPMALFCMFLTGRNVNIKLAHLPSRNERFTLKNLSRLDLLGSCTLVLSISGLLFLFSTSMNRTWISAFTIVTFAIFIYNERFWAKERIIPFDLLCGTSGITSLLTVLSSFIMFGDVFRSPIYLQIVQNVSLAKSGIFILFGSVACAATSVLTGWIIRRTTMDLVKCTYLIVLVMIFLQLVGTASNAILIANLIPNNTTYADKDVAIKVALSAKGFTWKVVYVFSTVLNSFGYGGVLVAVLVSIVFTVPKSQQATLTGVFYLWRSIGNVLGTSITLALYDLILKSKLRVFMEAHGLSKSYSKLVRDSGYLRNHFSGETLAELLGVYNESFLWSFGPNIVVGLVAVILAYVLVRKYRPLEQQGVHLAAGERSDACKH</sequence>
<evidence type="ECO:0000313" key="9">
    <source>
        <dbReference type="Proteomes" id="UP000002036"/>
    </source>
</evidence>
<dbReference type="Proteomes" id="UP000002036">
    <property type="component" value="Chromosome D"/>
</dbReference>
<dbReference type="PANTHER" id="PTHR23501:SF47">
    <property type="entry name" value="VACUOLAR BASIC AMINO ACID TRANSPORTER 1"/>
    <property type="match status" value="1"/>
</dbReference>
<evidence type="ECO:0000256" key="4">
    <source>
        <dbReference type="ARBA" id="ARBA00022989"/>
    </source>
</evidence>
<dbReference type="Pfam" id="PF07690">
    <property type="entry name" value="MFS_1"/>
    <property type="match status" value="1"/>
</dbReference>
<name>C5DGH8_LACTC</name>
<feature type="transmembrane region" description="Helical" evidence="6">
    <location>
        <begin position="40"/>
        <end position="59"/>
    </location>
</feature>
<dbReference type="EMBL" id="CU928168">
    <property type="protein sequence ID" value="CAR22520.1"/>
    <property type="molecule type" value="Genomic_DNA"/>
</dbReference>
<feature type="transmembrane region" description="Helical" evidence="6">
    <location>
        <begin position="431"/>
        <end position="449"/>
    </location>
</feature>
<feature type="transmembrane region" description="Helical" evidence="6">
    <location>
        <begin position="530"/>
        <end position="552"/>
    </location>
</feature>
<dbReference type="FunCoup" id="C5DGH8">
    <property type="interactions" value="27"/>
</dbReference>
<feature type="transmembrane region" description="Helical" evidence="6">
    <location>
        <begin position="264"/>
        <end position="280"/>
    </location>
</feature>
<dbReference type="STRING" id="559295.C5DGH8"/>